<feature type="transmembrane region" description="Helical" evidence="6">
    <location>
        <begin position="91"/>
        <end position="109"/>
    </location>
</feature>
<proteinExistence type="predicted"/>
<dbReference type="AlphaFoldDB" id="A0A1H4MT26"/>
<feature type="transmembrane region" description="Helical" evidence="6">
    <location>
        <begin position="115"/>
        <end position="132"/>
    </location>
</feature>
<evidence type="ECO:0000256" key="4">
    <source>
        <dbReference type="ARBA" id="ARBA00023136"/>
    </source>
</evidence>
<keyword evidence="4 6" id="KW-0472">Membrane</keyword>
<evidence type="ECO:0000259" key="7">
    <source>
        <dbReference type="Pfam" id="PF04932"/>
    </source>
</evidence>
<feature type="transmembrane region" description="Helical" evidence="6">
    <location>
        <begin position="257"/>
        <end position="280"/>
    </location>
</feature>
<gene>
    <name evidence="8" type="ORF">SAMN04489844_1198</name>
</gene>
<dbReference type="GO" id="GO:0016874">
    <property type="term" value="F:ligase activity"/>
    <property type="evidence" value="ECO:0007669"/>
    <property type="project" value="UniProtKB-KW"/>
</dbReference>
<dbReference type="PANTHER" id="PTHR37422:SF13">
    <property type="entry name" value="LIPOPOLYSACCHARIDE BIOSYNTHESIS PROTEIN PA4999-RELATED"/>
    <property type="match status" value="1"/>
</dbReference>
<feature type="transmembrane region" description="Helical" evidence="6">
    <location>
        <begin position="38"/>
        <end position="53"/>
    </location>
</feature>
<feature type="transmembrane region" description="Helical" evidence="6">
    <location>
        <begin position="354"/>
        <end position="373"/>
    </location>
</feature>
<comment type="subcellular location">
    <subcellularLocation>
        <location evidence="1">Membrane</location>
        <topology evidence="1">Multi-pass membrane protein</topology>
    </subcellularLocation>
</comment>
<accession>A0A1H4MT26</accession>
<feature type="transmembrane region" description="Helical" evidence="6">
    <location>
        <begin position="231"/>
        <end position="250"/>
    </location>
</feature>
<feature type="domain" description="O-antigen ligase-related" evidence="7">
    <location>
        <begin position="218"/>
        <end position="362"/>
    </location>
</feature>
<sequence length="458" mass="49362">MRRHQTAGTAVQHVVRGARFVIDWHDSRPQARLSSPRGWIWLALIAAVFYWMSNPLVLIANFFLAMLEVTNWTIIVVVLTSPWARLPRVPWPWLAFLSLCFASQLWTINDFNTDVGDTMYLHIAVVALLVAANCEPLLVCWGLGLGGVVVVYLSVDSYRQGLPGTSNALSGGAEFTGVGTNENILAYTLMLALAAVCAAGMPRRLVGRVLWLAVIGVNACGIFLAGSGTGFVVMLSLAVTIAVVLAWPIIRERTRRELAVVLASAIGVVAVGLVAVTVLLGKDLTTFSGRSAYWRAAIETSLDTAPWLGSGWSAVWEHPWNGAAPNAVAQQIYDRAGIAFPHGHNFFFDVMPELGLAGVAVAVAMVVYAVASVRRSGLRTGRDPVAGRLVLFTMVTLLVNGITEPMLTIPLGFWTFALVVAVTRQRVLRRRDMAPPRHLASGPGDTTVHPRAGGPQSV</sequence>
<evidence type="ECO:0000256" key="2">
    <source>
        <dbReference type="ARBA" id="ARBA00022692"/>
    </source>
</evidence>
<evidence type="ECO:0000313" key="9">
    <source>
        <dbReference type="Proteomes" id="UP000198742"/>
    </source>
</evidence>
<keyword evidence="2 6" id="KW-0812">Transmembrane</keyword>
<evidence type="ECO:0000256" key="5">
    <source>
        <dbReference type="SAM" id="MobiDB-lite"/>
    </source>
</evidence>
<evidence type="ECO:0000256" key="3">
    <source>
        <dbReference type="ARBA" id="ARBA00022989"/>
    </source>
</evidence>
<feature type="transmembrane region" description="Helical" evidence="6">
    <location>
        <begin position="137"/>
        <end position="155"/>
    </location>
</feature>
<evidence type="ECO:0000313" key="8">
    <source>
        <dbReference type="EMBL" id="SEB85522.1"/>
    </source>
</evidence>
<dbReference type="Proteomes" id="UP000198742">
    <property type="component" value="Unassembled WGS sequence"/>
</dbReference>
<dbReference type="InterPro" id="IPR051533">
    <property type="entry name" value="WaaL-like"/>
</dbReference>
<dbReference type="GO" id="GO:0016020">
    <property type="term" value="C:membrane"/>
    <property type="evidence" value="ECO:0007669"/>
    <property type="project" value="UniProtKB-SubCell"/>
</dbReference>
<feature type="transmembrane region" description="Helical" evidence="6">
    <location>
        <begin position="385"/>
        <end position="403"/>
    </location>
</feature>
<keyword evidence="9" id="KW-1185">Reference proteome</keyword>
<dbReference type="PANTHER" id="PTHR37422">
    <property type="entry name" value="TEICHURONIC ACID BIOSYNTHESIS PROTEIN TUAE"/>
    <property type="match status" value="1"/>
</dbReference>
<dbReference type="STRING" id="402596.SAMN04489844_1198"/>
<dbReference type="Pfam" id="PF04932">
    <property type="entry name" value="Wzy_C"/>
    <property type="match status" value="1"/>
</dbReference>
<evidence type="ECO:0000256" key="6">
    <source>
        <dbReference type="SAM" id="Phobius"/>
    </source>
</evidence>
<dbReference type="RefSeq" id="WP_090968296.1">
    <property type="nucleotide sequence ID" value="NZ_FNRT01000002.1"/>
</dbReference>
<dbReference type="InterPro" id="IPR007016">
    <property type="entry name" value="O-antigen_ligase-rel_domated"/>
</dbReference>
<feature type="transmembrane region" description="Helical" evidence="6">
    <location>
        <begin position="59"/>
        <end position="79"/>
    </location>
</feature>
<keyword evidence="3 6" id="KW-1133">Transmembrane helix</keyword>
<name>A0A1H4MT26_9ACTN</name>
<feature type="transmembrane region" description="Helical" evidence="6">
    <location>
        <begin position="184"/>
        <end position="202"/>
    </location>
</feature>
<feature type="region of interest" description="Disordered" evidence="5">
    <location>
        <begin position="433"/>
        <end position="458"/>
    </location>
</feature>
<reference evidence="9" key="1">
    <citation type="submission" date="2016-10" db="EMBL/GenBank/DDBJ databases">
        <authorList>
            <person name="Varghese N."/>
            <person name="Submissions S."/>
        </authorList>
    </citation>
    <scope>NUCLEOTIDE SEQUENCE [LARGE SCALE GENOMIC DNA]</scope>
    <source>
        <strain evidence="9">DSM 22017</strain>
    </source>
</reference>
<organism evidence="8 9">
    <name type="scientific">Nocardioides exalbidus</name>
    <dbReference type="NCBI Taxonomy" id="402596"/>
    <lineage>
        <taxon>Bacteria</taxon>
        <taxon>Bacillati</taxon>
        <taxon>Actinomycetota</taxon>
        <taxon>Actinomycetes</taxon>
        <taxon>Propionibacteriales</taxon>
        <taxon>Nocardioidaceae</taxon>
        <taxon>Nocardioides</taxon>
    </lineage>
</organism>
<protein>
    <submittedName>
        <fullName evidence="8">O-antigen ligase</fullName>
    </submittedName>
</protein>
<keyword evidence="8" id="KW-0436">Ligase</keyword>
<feature type="transmembrane region" description="Helical" evidence="6">
    <location>
        <begin position="209"/>
        <end position="225"/>
    </location>
</feature>
<evidence type="ECO:0000256" key="1">
    <source>
        <dbReference type="ARBA" id="ARBA00004141"/>
    </source>
</evidence>
<dbReference type="EMBL" id="FNRT01000002">
    <property type="protein sequence ID" value="SEB85522.1"/>
    <property type="molecule type" value="Genomic_DNA"/>
</dbReference>
<feature type="transmembrane region" description="Helical" evidence="6">
    <location>
        <begin position="409"/>
        <end position="427"/>
    </location>
</feature>